<evidence type="ECO:0000259" key="2">
    <source>
        <dbReference type="Pfam" id="PF24733"/>
    </source>
</evidence>
<reference evidence="3" key="1">
    <citation type="submission" date="2021-01" db="EMBL/GenBank/DDBJ databases">
        <title>Modified the classification status of verrucomicrobia.</title>
        <authorList>
            <person name="Feng X."/>
        </authorList>
    </citation>
    <scope>NUCLEOTIDE SEQUENCE</scope>
    <source>
        <strain evidence="3">KCTC 13126</strain>
    </source>
</reference>
<gene>
    <name evidence="3" type="ORF">JIN87_09430</name>
</gene>
<dbReference type="AlphaFoldDB" id="A0A934S092"/>
<evidence type="ECO:0000313" key="3">
    <source>
        <dbReference type="EMBL" id="MBK1877089.1"/>
    </source>
</evidence>
<dbReference type="Pfam" id="PF24733">
    <property type="entry name" value="DUF7684"/>
    <property type="match status" value="1"/>
</dbReference>
<accession>A0A934S092</accession>
<proteinExistence type="predicted"/>
<keyword evidence="4" id="KW-1185">Reference proteome</keyword>
<dbReference type="Proteomes" id="UP000617628">
    <property type="component" value="Unassembled WGS sequence"/>
</dbReference>
<feature type="domain" description="DUF7684" evidence="2">
    <location>
        <begin position="28"/>
        <end position="134"/>
    </location>
</feature>
<evidence type="ECO:0000313" key="4">
    <source>
        <dbReference type="Proteomes" id="UP000617628"/>
    </source>
</evidence>
<protein>
    <recommendedName>
        <fullName evidence="2">DUF7684 domain-containing protein</fullName>
    </recommendedName>
</protein>
<organism evidence="3 4">
    <name type="scientific">Pelagicoccus mobilis</name>
    <dbReference type="NCBI Taxonomy" id="415221"/>
    <lineage>
        <taxon>Bacteria</taxon>
        <taxon>Pseudomonadati</taxon>
        <taxon>Verrucomicrobiota</taxon>
        <taxon>Opitutia</taxon>
        <taxon>Puniceicoccales</taxon>
        <taxon>Pelagicoccaceae</taxon>
        <taxon>Pelagicoccus</taxon>
    </lineage>
</organism>
<dbReference type="InterPro" id="IPR056101">
    <property type="entry name" value="DUF7684"/>
</dbReference>
<comment type="caution">
    <text evidence="3">The sequence shown here is derived from an EMBL/GenBank/DDBJ whole genome shotgun (WGS) entry which is preliminary data.</text>
</comment>
<name>A0A934S092_9BACT</name>
<dbReference type="RefSeq" id="WP_200355306.1">
    <property type="nucleotide sequence ID" value="NZ_JAENIL010000015.1"/>
</dbReference>
<dbReference type="EMBL" id="JAENIL010000015">
    <property type="protein sequence ID" value="MBK1877089.1"/>
    <property type="molecule type" value="Genomic_DNA"/>
</dbReference>
<feature type="region of interest" description="Disordered" evidence="1">
    <location>
        <begin position="161"/>
        <end position="181"/>
    </location>
</feature>
<sequence length="181" mass="20422">MKPAPKELSTMYPVFRCDVSKFHDLKELEFPTRYFVLFLAADYNSIDQEEMIAIASELIAKGNAYLCAWGEDCGIGDTNWDIAAVETESEKKYGFFTMTTWHEDETIEGGVWFALNCAPVDQHIWNETSIILASVGNETWKNQIQAICDDPVGFSQRVLEEEEKLSQPGSSHNVGKRSPLS</sequence>
<evidence type="ECO:0000256" key="1">
    <source>
        <dbReference type="SAM" id="MobiDB-lite"/>
    </source>
</evidence>